<dbReference type="Proteomes" id="UP000031532">
    <property type="component" value="Unassembled WGS sequence"/>
</dbReference>
<dbReference type="PANTHER" id="PTHR10381">
    <property type="entry name" value="ATP-DEPENDENT CLP PROTEASE PROTEOLYTIC SUBUNIT"/>
    <property type="match status" value="1"/>
</dbReference>
<evidence type="ECO:0000256" key="3">
    <source>
        <dbReference type="ARBA" id="ARBA00022670"/>
    </source>
</evidence>
<dbReference type="GO" id="GO:0004176">
    <property type="term" value="F:ATP-dependent peptidase activity"/>
    <property type="evidence" value="ECO:0007669"/>
    <property type="project" value="InterPro"/>
</dbReference>
<keyword evidence="2 6" id="KW-0963">Cytoplasm</keyword>
<evidence type="ECO:0000256" key="6">
    <source>
        <dbReference type="HAMAP-Rule" id="MF_00444"/>
    </source>
</evidence>
<evidence type="ECO:0000256" key="7">
    <source>
        <dbReference type="RuleBase" id="RU003567"/>
    </source>
</evidence>
<evidence type="ECO:0000256" key="2">
    <source>
        <dbReference type="ARBA" id="ARBA00022490"/>
    </source>
</evidence>
<gene>
    <name evidence="6" type="primary">clpP</name>
    <name evidence="8" type="ORF">QH73_0018525</name>
</gene>
<comment type="subcellular location">
    <subcellularLocation>
        <location evidence="6">Cytoplasm</location>
    </subcellularLocation>
</comment>
<protein>
    <recommendedName>
        <fullName evidence="6 7">ATP-dependent Clp protease proteolytic subunit</fullName>
        <ecNumber evidence="6">3.4.21.92</ecNumber>
    </recommendedName>
    <alternativeName>
        <fullName evidence="6">Endopeptidase Clp</fullName>
    </alternativeName>
</protein>
<dbReference type="GO" id="GO:0006515">
    <property type="term" value="P:protein quality control for misfolded or incompletely synthesized proteins"/>
    <property type="evidence" value="ECO:0007669"/>
    <property type="project" value="TreeGrafter"/>
</dbReference>
<dbReference type="GO" id="GO:0051117">
    <property type="term" value="F:ATPase binding"/>
    <property type="evidence" value="ECO:0007669"/>
    <property type="project" value="TreeGrafter"/>
</dbReference>
<evidence type="ECO:0000256" key="5">
    <source>
        <dbReference type="ARBA" id="ARBA00022825"/>
    </source>
</evidence>
<accession>A0A9X5I5H0</accession>
<comment type="caution">
    <text evidence="8">The sequence shown here is derived from an EMBL/GenBank/DDBJ whole genome shotgun (WGS) entry which is preliminary data.</text>
</comment>
<dbReference type="GO" id="GO:0009368">
    <property type="term" value="C:endopeptidase Clp complex"/>
    <property type="evidence" value="ECO:0007669"/>
    <property type="project" value="TreeGrafter"/>
</dbReference>
<dbReference type="OrthoDB" id="510061at2"/>
<keyword evidence="9" id="KW-1185">Reference proteome</keyword>
<dbReference type="InterPro" id="IPR023562">
    <property type="entry name" value="ClpP/TepA"/>
</dbReference>
<comment type="caution">
    <text evidence="6">Lacks conserved residue(s) required for the propagation of feature annotation.</text>
</comment>
<dbReference type="GO" id="GO:0004252">
    <property type="term" value="F:serine-type endopeptidase activity"/>
    <property type="evidence" value="ECO:0007669"/>
    <property type="project" value="UniProtKB-UniRule"/>
</dbReference>
<comment type="catalytic activity">
    <reaction evidence="6">
        <text>Hydrolysis of proteins to small peptides in the presence of ATP and magnesium. alpha-casein is the usual test substrate. In the absence of ATP, only oligopeptides shorter than five residues are hydrolyzed (such as succinyl-Leu-Tyr-|-NHMec, and Leu-Tyr-Leu-|-Tyr-Trp, in which cleavage of the -Tyr-|-Leu- and -Tyr-|-Trp bonds also occurs).</text>
        <dbReference type="EC" id="3.4.21.92"/>
    </reaction>
</comment>
<dbReference type="InterPro" id="IPR029045">
    <property type="entry name" value="ClpP/crotonase-like_dom_sf"/>
</dbReference>
<name>A0A9X5I5H0_9CYAN</name>
<reference evidence="8 9" key="1">
    <citation type="journal article" date="2015" name="Genome Announc.">
        <title>Draft Genome Sequence of the Terrestrial Cyanobacterium Scytonema millei VB511283, Isolated from Eastern India.</title>
        <authorList>
            <person name="Sen D."/>
            <person name="Chandrababunaidu M.M."/>
            <person name="Singh D."/>
            <person name="Sanghi N."/>
            <person name="Ghorai A."/>
            <person name="Mishra G.P."/>
            <person name="Madduluri M."/>
            <person name="Adhikary S.P."/>
            <person name="Tripathy S."/>
        </authorList>
    </citation>
    <scope>NUCLEOTIDE SEQUENCE [LARGE SCALE GENOMIC DNA]</scope>
    <source>
        <strain evidence="8 9">VB511283</strain>
    </source>
</reference>
<evidence type="ECO:0000313" key="9">
    <source>
        <dbReference type="Proteomes" id="UP000031532"/>
    </source>
</evidence>
<comment type="similarity">
    <text evidence="1 6 7">Belongs to the peptidase S14 family.</text>
</comment>
<organism evidence="8 9">
    <name type="scientific">Scytonema millei VB511283</name>
    <dbReference type="NCBI Taxonomy" id="1245923"/>
    <lineage>
        <taxon>Bacteria</taxon>
        <taxon>Bacillati</taxon>
        <taxon>Cyanobacteriota</taxon>
        <taxon>Cyanophyceae</taxon>
        <taxon>Nostocales</taxon>
        <taxon>Scytonemataceae</taxon>
        <taxon>Scytonema</taxon>
    </lineage>
</organism>
<proteinExistence type="inferred from homology"/>
<evidence type="ECO:0000256" key="4">
    <source>
        <dbReference type="ARBA" id="ARBA00022801"/>
    </source>
</evidence>
<dbReference type="Pfam" id="PF00574">
    <property type="entry name" value="CLP_protease"/>
    <property type="match status" value="1"/>
</dbReference>
<dbReference type="EC" id="3.4.21.92" evidence="6"/>
<dbReference type="CDD" id="cd07017">
    <property type="entry name" value="S14_ClpP_2"/>
    <property type="match status" value="1"/>
</dbReference>
<dbReference type="PANTHER" id="PTHR10381:SF70">
    <property type="entry name" value="ATP-DEPENDENT CLP PROTEASE PROTEOLYTIC SUBUNIT"/>
    <property type="match status" value="1"/>
</dbReference>
<sequence>MSFSERSHIFFSQTSDGREFDFNIYSTLLAKRVIFLRGEVTEEIANSIVAQMLFLDTEDAERDIFLYINSSDGLAPAALTIYDTMTQIQADICTVCIGTAKGMATLLLSSGTKGKRSALPNARIAIAQPLGNTQGITNDIEVAAREIAHLRETVNRILAANTGQSIAQIKFDTARDFYLDAEAAKDYGLIDNVIQKTPR</sequence>
<keyword evidence="4 6" id="KW-0378">Hydrolase</keyword>
<dbReference type="AlphaFoldDB" id="A0A9X5I5H0"/>
<evidence type="ECO:0000313" key="8">
    <source>
        <dbReference type="EMBL" id="NHC36613.1"/>
    </source>
</evidence>
<keyword evidence="5 6" id="KW-0720">Serine protease</keyword>
<dbReference type="SUPFAM" id="SSF52096">
    <property type="entry name" value="ClpP/crotonase"/>
    <property type="match status" value="1"/>
</dbReference>
<evidence type="ECO:0000256" key="1">
    <source>
        <dbReference type="ARBA" id="ARBA00007039"/>
    </source>
</evidence>
<dbReference type="GO" id="GO:0005737">
    <property type="term" value="C:cytoplasm"/>
    <property type="evidence" value="ECO:0007669"/>
    <property type="project" value="UniProtKB-SubCell"/>
</dbReference>
<comment type="subunit">
    <text evidence="6">Fourteen ClpP subunits assemble into 2 heptameric rings which stack back to back to give a disk-like structure with a central cavity, resembling the structure of eukaryotic proteasomes.</text>
</comment>
<comment type="function">
    <text evidence="6">Cleaves peptides in various proteins in a process that requires ATP hydrolysis. Has a chymotrypsin-like activity. Plays a major role in the degradation of misfolded proteins.</text>
</comment>
<keyword evidence="3 6" id="KW-0645">Protease</keyword>
<dbReference type="EMBL" id="JTJC03000005">
    <property type="protein sequence ID" value="NHC36613.1"/>
    <property type="molecule type" value="Genomic_DNA"/>
</dbReference>
<dbReference type="InterPro" id="IPR001907">
    <property type="entry name" value="ClpP"/>
</dbReference>
<dbReference type="HAMAP" id="MF_00444">
    <property type="entry name" value="ClpP"/>
    <property type="match status" value="1"/>
</dbReference>
<dbReference type="PRINTS" id="PR00127">
    <property type="entry name" value="CLPPROTEASEP"/>
</dbReference>
<dbReference type="Gene3D" id="3.90.226.10">
    <property type="entry name" value="2-enoyl-CoA Hydratase, Chain A, domain 1"/>
    <property type="match status" value="1"/>
</dbReference>